<name>A0AAV6TY96_9ARAC</name>
<dbReference type="PANTHER" id="PTHR46954:SF1">
    <property type="entry name" value="C2H2-TYPE DOMAIN-CONTAINING PROTEIN"/>
    <property type="match status" value="1"/>
</dbReference>
<evidence type="ECO:0008006" key="4">
    <source>
        <dbReference type="Google" id="ProtNLM"/>
    </source>
</evidence>
<keyword evidence="3" id="KW-1185">Reference proteome</keyword>
<evidence type="ECO:0000313" key="3">
    <source>
        <dbReference type="Proteomes" id="UP000827092"/>
    </source>
</evidence>
<evidence type="ECO:0000313" key="2">
    <source>
        <dbReference type="EMBL" id="KAG8176721.1"/>
    </source>
</evidence>
<dbReference type="AlphaFoldDB" id="A0AAV6TY96"/>
<reference evidence="2 3" key="1">
    <citation type="journal article" date="2022" name="Nat. Ecol. Evol.">
        <title>A masculinizing supergene underlies an exaggerated male reproductive morph in a spider.</title>
        <authorList>
            <person name="Hendrickx F."/>
            <person name="De Corte Z."/>
            <person name="Sonet G."/>
            <person name="Van Belleghem S.M."/>
            <person name="Kostlbacher S."/>
            <person name="Vangestel C."/>
        </authorList>
    </citation>
    <scope>NUCLEOTIDE SEQUENCE [LARGE SCALE GENOMIC DNA]</scope>
    <source>
        <strain evidence="2">W744_W776</strain>
    </source>
</reference>
<dbReference type="Gene3D" id="3.30.420.10">
    <property type="entry name" value="Ribonuclease H-like superfamily/Ribonuclease H"/>
    <property type="match status" value="1"/>
</dbReference>
<dbReference type="InterPro" id="IPR036397">
    <property type="entry name" value="RNaseH_sf"/>
</dbReference>
<gene>
    <name evidence="2" type="ORF">JTE90_003352</name>
</gene>
<dbReference type="Proteomes" id="UP000827092">
    <property type="component" value="Unassembled WGS sequence"/>
</dbReference>
<dbReference type="PANTHER" id="PTHR46954">
    <property type="entry name" value="C2H2-TYPE DOMAIN-CONTAINING PROTEIN"/>
    <property type="match status" value="1"/>
</dbReference>
<protein>
    <recommendedName>
        <fullName evidence="4">Tc1-like transposase DDE domain-containing protein</fullName>
    </recommendedName>
</protein>
<accession>A0AAV6TY96</accession>
<comment type="caution">
    <text evidence="2">The sequence shown here is derived from an EMBL/GenBank/DDBJ whole genome shotgun (WGS) entry which is preliminary data.</text>
</comment>
<proteinExistence type="predicted"/>
<feature type="region of interest" description="Disordered" evidence="1">
    <location>
        <begin position="157"/>
        <end position="184"/>
    </location>
</feature>
<dbReference type="EMBL" id="JAFNEN010000849">
    <property type="protein sequence ID" value="KAG8176721.1"/>
    <property type="molecule type" value="Genomic_DNA"/>
</dbReference>
<organism evidence="2 3">
    <name type="scientific">Oedothorax gibbosus</name>
    <dbReference type="NCBI Taxonomy" id="931172"/>
    <lineage>
        <taxon>Eukaryota</taxon>
        <taxon>Metazoa</taxon>
        <taxon>Ecdysozoa</taxon>
        <taxon>Arthropoda</taxon>
        <taxon>Chelicerata</taxon>
        <taxon>Arachnida</taxon>
        <taxon>Araneae</taxon>
        <taxon>Araneomorphae</taxon>
        <taxon>Entelegynae</taxon>
        <taxon>Araneoidea</taxon>
        <taxon>Linyphiidae</taxon>
        <taxon>Erigoninae</taxon>
        <taxon>Oedothorax</taxon>
    </lineage>
</organism>
<sequence>MKKYSLPQLRLLKKFDLDAVFLATNAPGRSAYNAVERRMAPFSRQLSGLVLPHDHFGKHLDSSGKTVDVEKEKKNFEAAANVLAEVWNATVIDDCPVVAKYQAPGSERQMFNTSKVTKNWVENNIFEMIWPSNGADLNPIENKWGLWKRKQEEDKEQQQQEWLLYKTPKQLHSRPQSPDLNPIEHLWEEVDRRVREQSVTSKETSRRQ</sequence>
<dbReference type="GO" id="GO:0003676">
    <property type="term" value="F:nucleic acid binding"/>
    <property type="evidence" value="ECO:0007669"/>
    <property type="project" value="InterPro"/>
</dbReference>
<evidence type="ECO:0000256" key="1">
    <source>
        <dbReference type="SAM" id="MobiDB-lite"/>
    </source>
</evidence>